<dbReference type="Gene3D" id="2.60.120.260">
    <property type="entry name" value="Galactose-binding domain-like"/>
    <property type="match status" value="1"/>
</dbReference>
<dbReference type="SUPFAM" id="SSF88713">
    <property type="entry name" value="Glycoside hydrolase/deacetylase"/>
    <property type="match status" value="1"/>
</dbReference>
<dbReference type="AlphaFoldDB" id="A0A1H1FVW2"/>
<dbReference type="PROSITE" id="PS51677">
    <property type="entry name" value="NODB"/>
    <property type="match status" value="1"/>
</dbReference>
<organism evidence="5 6">
    <name type="scientific">Crystallibacter crystallopoietes</name>
    <dbReference type="NCBI Taxonomy" id="37928"/>
    <lineage>
        <taxon>Bacteria</taxon>
        <taxon>Bacillati</taxon>
        <taxon>Actinomycetota</taxon>
        <taxon>Actinomycetes</taxon>
        <taxon>Micrococcales</taxon>
        <taxon>Micrococcaceae</taxon>
        <taxon>Crystallibacter</taxon>
    </lineage>
</organism>
<name>A0A1H1FVW2_9MICC</name>
<dbReference type="Pfam" id="PF01522">
    <property type="entry name" value="Polysacc_deac_1"/>
    <property type="match status" value="1"/>
</dbReference>
<sequence>MGLSEDRRGDSANESSAGPGYVRTRPKRSLQWITAMLLLALPAAFLLYGGQFLASGDNSRAAEGIAGPGPGGAPTVSPEPVPGNRAAAAAIDVPEYEPAEPIPEVVGQTVVSLTFDDGFAGQYRAADIVSEAGLDGTFYINSGNLDKPGYLTLKQAKEMALDGHEIGGHTLSHADVRELSADEAARQICVDRQNLVEWGFSVTNFAFPFASRNQQVENSAGDCGYNSARSLGDIRTRFSCEECPAAESLRPAKPYRLQAPEEVESNWTLADMQEAVTSAEPGGGWVILTFHGLCPYECTKIGVEEDTFTQFADWLAERDAGGTTVTRTVQEVIGGPNREPVIWSSPEPAASSVNGVRNPGLEQRGSSGTALCWMEGGFGLNEAVFSMGEGRNGSSGMRVVVEGYVDGDAKLVQQQDLGECAPPVVPGERYSLRAWYRADARTQFSVYYRDEIGLWHYWTAGPFLPASDDFTQAEWTTPPVPDDAAALSFGLALLGNGELTTDDYALYDSEGAPPLEGPAR</sequence>
<feature type="region of interest" description="Disordered" evidence="2">
    <location>
        <begin position="64"/>
        <end position="83"/>
    </location>
</feature>
<dbReference type="GO" id="GO:0016810">
    <property type="term" value="F:hydrolase activity, acting on carbon-nitrogen (but not peptide) bonds"/>
    <property type="evidence" value="ECO:0007669"/>
    <property type="project" value="InterPro"/>
</dbReference>
<protein>
    <submittedName>
        <fullName evidence="5">Polysaccharide deacetylase</fullName>
    </submittedName>
</protein>
<dbReference type="OrthoDB" id="2795102at2"/>
<dbReference type="InterPro" id="IPR051398">
    <property type="entry name" value="Polysacch_Deacetylase"/>
</dbReference>
<dbReference type="PANTHER" id="PTHR34216">
    <property type="match status" value="1"/>
</dbReference>
<gene>
    <name evidence="5" type="ORF">SAMN04489742_3673</name>
</gene>
<dbReference type="PANTHER" id="PTHR34216:SF11">
    <property type="entry name" value="CHITOOLIGOSACCHARIDE DEACETYLASE"/>
    <property type="match status" value="1"/>
</dbReference>
<keyword evidence="3" id="KW-0812">Transmembrane</keyword>
<keyword evidence="6" id="KW-1185">Reference proteome</keyword>
<dbReference type="RefSeq" id="WP_074703350.1">
    <property type="nucleotide sequence ID" value="NZ_CP018863.1"/>
</dbReference>
<dbReference type="CDD" id="cd10967">
    <property type="entry name" value="CE4_GLA_like_6s"/>
    <property type="match status" value="1"/>
</dbReference>
<dbReference type="InterPro" id="IPR011330">
    <property type="entry name" value="Glyco_hydro/deAcase_b/a-brl"/>
</dbReference>
<dbReference type="Proteomes" id="UP000181917">
    <property type="component" value="Unassembled WGS sequence"/>
</dbReference>
<evidence type="ECO:0000259" key="4">
    <source>
        <dbReference type="PROSITE" id="PS51677"/>
    </source>
</evidence>
<evidence type="ECO:0000313" key="6">
    <source>
        <dbReference type="Proteomes" id="UP000181917"/>
    </source>
</evidence>
<evidence type="ECO:0000313" key="5">
    <source>
        <dbReference type="EMBL" id="SDR04849.1"/>
    </source>
</evidence>
<dbReference type="Gene3D" id="3.20.20.370">
    <property type="entry name" value="Glycoside hydrolase/deacetylase"/>
    <property type="match status" value="1"/>
</dbReference>
<dbReference type="GO" id="GO:0005975">
    <property type="term" value="P:carbohydrate metabolic process"/>
    <property type="evidence" value="ECO:0007669"/>
    <property type="project" value="InterPro"/>
</dbReference>
<feature type="compositionally biased region" description="Basic and acidic residues" evidence="2">
    <location>
        <begin position="1"/>
        <end position="11"/>
    </location>
</feature>
<dbReference type="EMBL" id="FNKH01000002">
    <property type="protein sequence ID" value="SDR04849.1"/>
    <property type="molecule type" value="Genomic_DNA"/>
</dbReference>
<reference evidence="5 6" key="1">
    <citation type="submission" date="2016-10" db="EMBL/GenBank/DDBJ databases">
        <authorList>
            <person name="de Groot N.N."/>
        </authorList>
    </citation>
    <scope>NUCLEOTIDE SEQUENCE [LARGE SCALE GENOMIC DNA]</scope>
    <source>
        <strain evidence="5 6">DSM 20117</strain>
    </source>
</reference>
<feature type="transmembrane region" description="Helical" evidence="3">
    <location>
        <begin position="32"/>
        <end position="50"/>
    </location>
</feature>
<keyword evidence="3" id="KW-0472">Membrane</keyword>
<evidence type="ECO:0000256" key="2">
    <source>
        <dbReference type="SAM" id="MobiDB-lite"/>
    </source>
</evidence>
<keyword evidence="3" id="KW-1133">Transmembrane helix</keyword>
<feature type="domain" description="NodB homology" evidence="4">
    <location>
        <begin position="109"/>
        <end position="189"/>
    </location>
</feature>
<dbReference type="InterPro" id="IPR002509">
    <property type="entry name" value="NODB_dom"/>
</dbReference>
<dbReference type="KEGG" id="acry:AC20117_21005"/>
<proteinExistence type="predicted"/>
<accession>A0A1H1FVW2</accession>
<feature type="region of interest" description="Disordered" evidence="2">
    <location>
        <begin position="1"/>
        <end position="23"/>
    </location>
</feature>
<evidence type="ECO:0000256" key="1">
    <source>
        <dbReference type="ARBA" id="ARBA00022729"/>
    </source>
</evidence>
<keyword evidence="1" id="KW-0732">Signal</keyword>
<dbReference type="STRING" id="37928.SAMN04489742_3673"/>
<evidence type="ECO:0000256" key="3">
    <source>
        <dbReference type="SAM" id="Phobius"/>
    </source>
</evidence>